<keyword evidence="3" id="KW-0328">Glycosyltransferase</keyword>
<reference evidence="7" key="1">
    <citation type="submission" date="2016-11" db="EMBL/GenBank/DDBJ databases">
        <authorList>
            <person name="Jaros S."/>
            <person name="Januszkiewicz K."/>
            <person name="Wedrychowicz H."/>
        </authorList>
    </citation>
    <scope>NUCLEOTIDE SEQUENCE [LARGE SCALE GENOMIC DNA]</scope>
    <source>
        <strain evidence="7">DSM 29589</strain>
    </source>
</reference>
<evidence type="ECO:0000313" key="8">
    <source>
        <dbReference type="Proteomes" id="UP000183974"/>
    </source>
</evidence>
<evidence type="ECO:0000259" key="6">
    <source>
        <dbReference type="Pfam" id="PF00535"/>
    </source>
</evidence>
<feature type="domain" description="Glycosyltransferase 2-like" evidence="6">
    <location>
        <begin position="20"/>
        <end position="155"/>
    </location>
</feature>
<name>A0A1M7HPE6_9RHOB</name>
<dbReference type="GO" id="GO:0005886">
    <property type="term" value="C:plasma membrane"/>
    <property type="evidence" value="ECO:0007669"/>
    <property type="project" value="UniProtKB-SubCell"/>
</dbReference>
<keyword evidence="2" id="KW-1003">Cell membrane</keyword>
<keyword evidence="8" id="KW-1185">Reference proteome</keyword>
<accession>A0A1M7HPE6</accession>
<evidence type="ECO:0000256" key="4">
    <source>
        <dbReference type="ARBA" id="ARBA00022679"/>
    </source>
</evidence>
<gene>
    <name evidence="7" type="ORF">SAMN05444398_11348</name>
</gene>
<dbReference type="OrthoDB" id="9797391at2"/>
<proteinExistence type="predicted"/>
<dbReference type="GO" id="GO:0016757">
    <property type="term" value="F:glycosyltransferase activity"/>
    <property type="evidence" value="ECO:0007669"/>
    <property type="project" value="UniProtKB-KW"/>
</dbReference>
<evidence type="ECO:0000256" key="5">
    <source>
        <dbReference type="ARBA" id="ARBA00023136"/>
    </source>
</evidence>
<dbReference type="AlphaFoldDB" id="A0A1M7HPE6"/>
<dbReference type="Gene3D" id="3.90.550.10">
    <property type="entry name" value="Spore Coat Polysaccharide Biosynthesis Protein SpsA, Chain A"/>
    <property type="match status" value="1"/>
</dbReference>
<sequence length="291" mass="31900">MAAQANGHDRDERGGNATLSVIIAARNEEGYIGECLQSLLDQDDSAGPVEVILAANACTDDTAGVAASYRPAFEARGWSLNILDVPEPGKVNALNAADSVATGRALIFLDADVRLDAEILGQLRQVLETGTPRYATGTLEVAPAKTWVTRHYARFWTQLPFVQGGTVGAGLFAVNRVGRGRWDTFPDIISDDTYVRLLFTPDERIEVPARYHWPMVEGFANLVKVRRRQDAGVREIHGLYPGLPANEGKPGVTRSDLLRLFVRMPVSFLVYTSVHIAVRLRSDNTGWSRGR</sequence>
<dbReference type="PANTHER" id="PTHR43646">
    <property type="entry name" value="GLYCOSYLTRANSFERASE"/>
    <property type="match status" value="1"/>
</dbReference>
<dbReference type="EMBL" id="FRBR01000013">
    <property type="protein sequence ID" value="SHM30365.1"/>
    <property type="molecule type" value="Genomic_DNA"/>
</dbReference>
<dbReference type="InterPro" id="IPR029044">
    <property type="entry name" value="Nucleotide-diphossugar_trans"/>
</dbReference>
<evidence type="ECO:0000313" key="7">
    <source>
        <dbReference type="EMBL" id="SHM30365.1"/>
    </source>
</evidence>
<evidence type="ECO:0000256" key="1">
    <source>
        <dbReference type="ARBA" id="ARBA00004236"/>
    </source>
</evidence>
<evidence type="ECO:0000256" key="2">
    <source>
        <dbReference type="ARBA" id="ARBA00022475"/>
    </source>
</evidence>
<organism evidence="7 8">
    <name type="scientific">Roseovarius pacificus</name>
    <dbReference type="NCBI Taxonomy" id="337701"/>
    <lineage>
        <taxon>Bacteria</taxon>
        <taxon>Pseudomonadati</taxon>
        <taxon>Pseudomonadota</taxon>
        <taxon>Alphaproteobacteria</taxon>
        <taxon>Rhodobacterales</taxon>
        <taxon>Roseobacteraceae</taxon>
        <taxon>Roseovarius</taxon>
    </lineage>
</organism>
<dbReference type="RefSeq" id="WP_073036482.1">
    <property type="nucleotide sequence ID" value="NZ_BMLR01000013.1"/>
</dbReference>
<dbReference type="PANTHER" id="PTHR43646:SF2">
    <property type="entry name" value="GLYCOSYLTRANSFERASE 2-LIKE DOMAIN-CONTAINING PROTEIN"/>
    <property type="match status" value="1"/>
</dbReference>
<protein>
    <submittedName>
        <fullName evidence="7">Glycosyltransferase involved in cell wall bisynthesis</fullName>
    </submittedName>
</protein>
<dbReference type="STRING" id="337701.SAMN05444398_11348"/>
<keyword evidence="5" id="KW-0472">Membrane</keyword>
<dbReference type="Proteomes" id="UP000183974">
    <property type="component" value="Unassembled WGS sequence"/>
</dbReference>
<dbReference type="SUPFAM" id="SSF53448">
    <property type="entry name" value="Nucleotide-diphospho-sugar transferases"/>
    <property type="match status" value="1"/>
</dbReference>
<dbReference type="InterPro" id="IPR001173">
    <property type="entry name" value="Glyco_trans_2-like"/>
</dbReference>
<keyword evidence="4 7" id="KW-0808">Transferase</keyword>
<comment type="subcellular location">
    <subcellularLocation>
        <location evidence="1">Cell membrane</location>
    </subcellularLocation>
</comment>
<evidence type="ECO:0000256" key="3">
    <source>
        <dbReference type="ARBA" id="ARBA00022676"/>
    </source>
</evidence>
<dbReference type="Pfam" id="PF00535">
    <property type="entry name" value="Glycos_transf_2"/>
    <property type="match status" value="1"/>
</dbReference>